<organism evidence="2">
    <name type="scientific">Tanacetum cinerariifolium</name>
    <name type="common">Dalmatian daisy</name>
    <name type="synonym">Chrysanthemum cinerariifolium</name>
    <dbReference type="NCBI Taxonomy" id="118510"/>
    <lineage>
        <taxon>Eukaryota</taxon>
        <taxon>Viridiplantae</taxon>
        <taxon>Streptophyta</taxon>
        <taxon>Embryophyta</taxon>
        <taxon>Tracheophyta</taxon>
        <taxon>Spermatophyta</taxon>
        <taxon>Magnoliopsida</taxon>
        <taxon>eudicotyledons</taxon>
        <taxon>Gunneridae</taxon>
        <taxon>Pentapetalae</taxon>
        <taxon>asterids</taxon>
        <taxon>campanulids</taxon>
        <taxon>Asterales</taxon>
        <taxon>Asteraceae</taxon>
        <taxon>Asteroideae</taxon>
        <taxon>Anthemideae</taxon>
        <taxon>Anthemidinae</taxon>
        <taxon>Tanacetum</taxon>
    </lineage>
</organism>
<feature type="region of interest" description="Disordered" evidence="1">
    <location>
        <begin position="1"/>
        <end position="62"/>
    </location>
</feature>
<dbReference type="AlphaFoldDB" id="A0A699JUL2"/>
<reference evidence="2" key="1">
    <citation type="journal article" date="2019" name="Sci. Rep.">
        <title>Draft genome of Tanacetum cinerariifolium, the natural source of mosquito coil.</title>
        <authorList>
            <person name="Yamashiro T."/>
            <person name="Shiraishi A."/>
            <person name="Satake H."/>
            <person name="Nakayama K."/>
        </authorList>
    </citation>
    <scope>NUCLEOTIDE SEQUENCE</scope>
</reference>
<name>A0A699JUL2_TANCI</name>
<proteinExistence type="predicted"/>
<feature type="compositionally biased region" description="Basic and acidic residues" evidence="1">
    <location>
        <begin position="1"/>
        <end position="10"/>
    </location>
</feature>
<comment type="caution">
    <text evidence="2">The sequence shown here is derived from an EMBL/GenBank/DDBJ whole genome shotgun (WGS) entry which is preliminary data.</text>
</comment>
<sequence>MKSPLHKIEDNVMTPVNEDTMVHENQTARDDDTLSSSQSPNVDTEEQIQKENLGRGHRKKKQQSAIELFLSLLKHNGTGNVL</sequence>
<protein>
    <submittedName>
        <fullName evidence="2">Uncharacterized protein</fullName>
    </submittedName>
</protein>
<gene>
    <name evidence="2" type="ORF">Tci_630572</name>
</gene>
<evidence type="ECO:0000313" key="2">
    <source>
        <dbReference type="EMBL" id="GFA58600.1"/>
    </source>
</evidence>
<accession>A0A699JUL2</accession>
<evidence type="ECO:0000256" key="1">
    <source>
        <dbReference type="SAM" id="MobiDB-lite"/>
    </source>
</evidence>
<feature type="compositionally biased region" description="Basic and acidic residues" evidence="1">
    <location>
        <begin position="20"/>
        <end position="32"/>
    </location>
</feature>
<dbReference type="EMBL" id="BKCJ010450237">
    <property type="protein sequence ID" value="GFA58600.1"/>
    <property type="molecule type" value="Genomic_DNA"/>
</dbReference>